<organism evidence="2 3">
    <name type="scientific">Streptomyces lateritius</name>
    <dbReference type="NCBI Taxonomy" id="67313"/>
    <lineage>
        <taxon>Bacteria</taxon>
        <taxon>Bacillati</taxon>
        <taxon>Actinomycetota</taxon>
        <taxon>Actinomycetes</taxon>
        <taxon>Kitasatosporales</taxon>
        <taxon>Streptomycetaceae</taxon>
        <taxon>Streptomyces</taxon>
    </lineage>
</organism>
<feature type="region of interest" description="Disordered" evidence="1">
    <location>
        <begin position="54"/>
        <end position="83"/>
    </location>
</feature>
<keyword evidence="3" id="KW-1185">Reference proteome</keyword>
<sequence>MRLHAFPLIGSGPLDSFRPRRVRELLGALEASSISSSYARTIYSDVRAVLSARPPAAGEGRGPLLPRTAGGARPDDGRSAARW</sequence>
<evidence type="ECO:0000313" key="2">
    <source>
        <dbReference type="EMBL" id="MFF8279459.1"/>
    </source>
</evidence>
<proteinExistence type="predicted"/>
<evidence type="ECO:0000256" key="1">
    <source>
        <dbReference type="SAM" id="MobiDB-lite"/>
    </source>
</evidence>
<reference evidence="2 3" key="1">
    <citation type="submission" date="2024-10" db="EMBL/GenBank/DDBJ databases">
        <title>The Natural Products Discovery Center: Release of the First 8490 Sequenced Strains for Exploring Actinobacteria Biosynthetic Diversity.</title>
        <authorList>
            <person name="Kalkreuter E."/>
            <person name="Kautsar S.A."/>
            <person name="Yang D."/>
            <person name="Bader C.D."/>
            <person name="Teijaro C.N."/>
            <person name="Fluegel L."/>
            <person name="Davis C.M."/>
            <person name="Simpson J.R."/>
            <person name="Lauterbach L."/>
            <person name="Steele A.D."/>
            <person name="Gui C."/>
            <person name="Meng S."/>
            <person name="Li G."/>
            <person name="Viehrig K."/>
            <person name="Ye F."/>
            <person name="Su P."/>
            <person name="Kiefer A.F."/>
            <person name="Nichols A."/>
            <person name="Cepeda A.J."/>
            <person name="Yan W."/>
            <person name="Fan B."/>
            <person name="Jiang Y."/>
            <person name="Adhikari A."/>
            <person name="Zheng C.-J."/>
            <person name="Schuster L."/>
            <person name="Cowan T.M."/>
            <person name="Smanski M.J."/>
            <person name="Chevrette M.G."/>
            <person name="De Carvalho L.P.S."/>
            <person name="Shen B."/>
        </authorList>
    </citation>
    <scope>NUCLEOTIDE SEQUENCE [LARGE SCALE GENOMIC DNA]</scope>
    <source>
        <strain evidence="2 3">NPDC015755</strain>
    </source>
</reference>
<dbReference type="EMBL" id="JBIBSM010000015">
    <property type="protein sequence ID" value="MFF8279459.1"/>
    <property type="molecule type" value="Genomic_DNA"/>
</dbReference>
<comment type="caution">
    <text evidence="2">The sequence shown here is derived from an EMBL/GenBank/DDBJ whole genome shotgun (WGS) entry which is preliminary data.</text>
</comment>
<evidence type="ECO:0000313" key="3">
    <source>
        <dbReference type="Proteomes" id="UP001603013"/>
    </source>
</evidence>
<feature type="compositionally biased region" description="Basic and acidic residues" evidence="1">
    <location>
        <begin position="73"/>
        <end position="83"/>
    </location>
</feature>
<dbReference type="Proteomes" id="UP001603013">
    <property type="component" value="Unassembled WGS sequence"/>
</dbReference>
<dbReference type="RefSeq" id="WP_391936420.1">
    <property type="nucleotide sequence ID" value="NZ_JBIBSM010000015.1"/>
</dbReference>
<name>A0ABW6YIQ8_9ACTN</name>
<accession>A0ABW6YIQ8</accession>
<gene>
    <name evidence="2" type="ORF">ACF05T_25620</name>
</gene>
<protein>
    <submittedName>
        <fullName evidence="2">Uncharacterized protein</fullName>
    </submittedName>
</protein>